<evidence type="ECO:0000313" key="8">
    <source>
        <dbReference type="Proteomes" id="UP000245207"/>
    </source>
</evidence>
<keyword evidence="3" id="KW-0862">Zinc</keyword>
<evidence type="ECO:0000259" key="6">
    <source>
        <dbReference type="PROSITE" id="PS51795"/>
    </source>
</evidence>
<feature type="compositionally biased region" description="Low complexity" evidence="5">
    <location>
        <begin position="95"/>
        <end position="105"/>
    </location>
</feature>
<evidence type="ECO:0000256" key="3">
    <source>
        <dbReference type="ARBA" id="ARBA00022771"/>
    </source>
</evidence>
<evidence type="ECO:0000256" key="5">
    <source>
        <dbReference type="SAM" id="MobiDB-lite"/>
    </source>
</evidence>
<dbReference type="PANTHER" id="PTHR46057:SF9">
    <property type="entry name" value="FCS-LIKE ZINC FINGER 1"/>
    <property type="match status" value="1"/>
</dbReference>
<organism evidence="7 8">
    <name type="scientific">Artemisia annua</name>
    <name type="common">Sweet wormwood</name>
    <dbReference type="NCBI Taxonomy" id="35608"/>
    <lineage>
        <taxon>Eukaryota</taxon>
        <taxon>Viridiplantae</taxon>
        <taxon>Streptophyta</taxon>
        <taxon>Embryophyta</taxon>
        <taxon>Tracheophyta</taxon>
        <taxon>Spermatophyta</taxon>
        <taxon>Magnoliopsida</taxon>
        <taxon>eudicotyledons</taxon>
        <taxon>Gunneridae</taxon>
        <taxon>Pentapetalae</taxon>
        <taxon>asterids</taxon>
        <taxon>campanulids</taxon>
        <taxon>Asterales</taxon>
        <taxon>Asteraceae</taxon>
        <taxon>Asteroideae</taxon>
        <taxon>Anthemideae</taxon>
        <taxon>Artemisiinae</taxon>
        <taxon>Artemisia</taxon>
    </lineage>
</organism>
<feature type="domain" description="FLZ-type" evidence="6">
    <location>
        <begin position="1"/>
        <end position="73"/>
    </location>
</feature>
<feature type="zinc finger region" description="FLZ-type" evidence="4">
    <location>
        <begin position="1"/>
        <end position="73"/>
    </location>
</feature>
<feature type="region of interest" description="Disordered" evidence="5">
    <location>
        <begin position="15"/>
        <end position="35"/>
    </location>
</feature>
<dbReference type="InterPro" id="IPR007650">
    <property type="entry name" value="Zf-FLZ_dom"/>
</dbReference>
<dbReference type="PROSITE" id="PS51795">
    <property type="entry name" value="ZF_FLZ"/>
    <property type="match status" value="1"/>
</dbReference>
<comment type="caution">
    <text evidence="7">The sequence shown here is derived from an EMBL/GenBank/DDBJ whole genome shotgun (WGS) entry which is preliminary data.</text>
</comment>
<reference evidence="7 8" key="1">
    <citation type="journal article" date="2018" name="Mol. Plant">
        <title>The genome of Artemisia annua provides insight into the evolution of Asteraceae family and artemisinin biosynthesis.</title>
        <authorList>
            <person name="Shen Q."/>
            <person name="Zhang L."/>
            <person name="Liao Z."/>
            <person name="Wang S."/>
            <person name="Yan T."/>
            <person name="Shi P."/>
            <person name="Liu M."/>
            <person name="Fu X."/>
            <person name="Pan Q."/>
            <person name="Wang Y."/>
            <person name="Lv Z."/>
            <person name="Lu X."/>
            <person name="Zhang F."/>
            <person name="Jiang W."/>
            <person name="Ma Y."/>
            <person name="Chen M."/>
            <person name="Hao X."/>
            <person name="Li L."/>
            <person name="Tang Y."/>
            <person name="Lv G."/>
            <person name="Zhou Y."/>
            <person name="Sun X."/>
            <person name="Brodelius P.E."/>
            <person name="Rose J.K.C."/>
            <person name="Tang K."/>
        </authorList>
    </citation>
    <scope>NUCLEOTIDE SEQUENCE [LARGE SCALE GENOMIC DNA]</scope>
    <source>
        <strain evidence="8">cv. Huhao1</strain>
        <tissue evidence="7">Leaf</tissue>
    </source>
</reference>
<keyword evidence="2" id="KW-0479">Metal-binding</keyword>
<dbReference type="InterPro" id="IPR044533">
    <property type="entry name" value="FLZ1/2/3"/>
</dbReference>
<sequence>MRCGNEFKLRVLATVASSQRHGRDDAGEHHRQPRSRWNHVIGKQDPAVEAWGDTPFCSEECRAEQIDIDETKEKKRSLSASIKALRKKEEREKSSPSSPKYPFRSGAVAAA</sequence>
<dbReference type="EMBL" id="PKPP01006085">
    <property type="protein sequence ID" value="PWA57712.1"/>
    <property type="molecule type" value="Genomic_DNA"/>
</dbReference>
<evidence type="ECO:0000313" key="7">
    <source>
        <dbReference type="EMBL" id="PWA57712.1"/>
    </source>
</evidence>
<keyword evidence="8" id="KW-1185">Reference proteome</keyword>
<evidence type="ECO:0000256" key="2">
    <source>
        <dbReference type="ARBA" id="ARBA00022723"/>
    </source>
</evidence>
<keyword evidence="3" id="KW-0863">Zinc-finger</keyword>
<proteinExistence type="inferred from homology"/>
<protein>
    <submittedName>
        <fullName evidence="7">Zf-FLZ domain-containing protein</fullName>
    </submittedName>
</protein>
<feature type="region of interest" description="Disordered" evidence="5">
    <location>
        <begin position="72"/>
        <end position="111"/>
    </location>
</feature>
<dbReference type="PANTHER" id="PTHR46057">
    <property type="entry name" value="FCS-LIKE ZINC FINGER 1-RELATED"/>
    <property type="match status" value="1"/>
</dbReference>
<dbReference type="Proteomes" id="UP000245207">
    <property type="component" value="Unassembled WGS sequence"/>
</dbReference>
<gene>
    <name evidence="7" type="ORF">CTI12_AA288760</name>
</gene>
<name>A0A2U1M912_ARTAN</name>
<evidence type="ECO:0000256" key="4">
    <source>
        <dbReference type="PROSITE-ProRule" id="PRU01131"/>
    </source>
</evidence>
<evidence type="ECO:0000256" key="1">
    <source>
        <dbReference type="ARBA" id="ARBA00009374"/>
    </source>
</evidence>
<feature type="compositionally biased region" description="Basic and acidic residues" evidence="5">
    <location>
        <begin position="21"/>
        <end position="30"/>
    </location>
</feature>
<comment type="similarity">
    <text evidence="1">Belongs to the FLZ family.</text>
</comment>
<accession>A0A2U1M912</accession>
<dbReference type="OrthoDB" id="1916924at2759"/>
<dbReference type="GO" id="GO:0008270">
    <property type="term" value="F:zinc ion binding"/>
    <property type="evidence" value="ECO:0007669"/>
    <property type="project" value="UniProtKB-KW"/>
</dbReference>
<dbReference type="AlphaFoldDB" id="A0A2U1M912"/>
<dbReference type="Pfam" id="PF04570">
    <property type="entry name" value="zf-FLZ"/>
    <property type="match status" value="1"/>
</dbReference>
<dbReference type="STRING" id="35608.A0A2U1M912"/>